<proteinExistence type="predicted"/>
<comment type="caution">
    <text evidence="2">The sequence shown here is derived from an EMBL/GenBank/DDBJ whole genome shotgun (WGS) entry which is preliminary data.</text>
</comment>
<name>A0AAP0LJY7_9ROSI</name>
<sequence length="273" mass="29873">MIATRRGRKPNIGKENTGDSNRNREFTGAGTSRFHILTKVSDEGGNHVHEACPDFPSTSRQPFMPASNHTFTARANTSAKTMARRKPQNKAVVARNQSRKPNVPVTPTCNPLQPSAFSTREKEISILPHANRSFEPHIFPQKVSSNQLVAPFATTLDPSKHTVFVCSSQTLPNGDERDVTAEHIERQGPDPQQVADPPEDQTIHRVNECDIAHNHPAVPMNGVAGDGMAEDEVEMVQETPYTYAPLVILMISPWSLGDTVTEALAPTSALLDS</sequence>
<gene>
    <name evidence="2" type="ORF">WN944_028727</name>
</gene>
<accession>A0AAP0LJY7</accession>
<reference evidence="2 3" key="1">
    <citation type="submission" date="2024-05" db="EMBL/GenBank/DDBJ databases">
        <title>Haplotype-resolved chromosome-level genome assembly of Huyou (Citrus changshanensis).</title>
        <authorList>
            <person name="Miao C."/>
            <person name="Chen W."/>
            <person name="Wu Y."/>
            <person name="Wang L."/>
            <person name="Zhao S."/>
            <person name="Grierson D."/>
            <person name="Xu C."/>
            <person name="Chen K."/>
        </authorList>
    </citation>
    <scope>NUCLEOTIDE SEQUENCE [LARGE SCALE GENOMIC DNA]</scope>
    <source>
        <strain evidence="2">01-14</strain>
        <tissue evidence="2">Leaf</tissue>
    </source>
</reference>
<protein>
    <submittedName>
        <fullName evidence="2">Uncharacterized protein</fullName>
    </submittedName>
</protein>
<evidence type="ECO:0000256" key="1">
    <source>
        <dbReference type="SAM" id="MobiDB-lite"/>
    </source>
</evidence>
<feature type="compositionally biased region" description="Basic residues" evidence="1">
    <location>
        <begin position="1"/>
        <end position="11"/>
    </location>
</feature>
<dbReference type="EMBL" id="JBCGBO010000025">
    <property type="protein sequence ID" value="KAK9176708.1"/>
    <property type="molecule type" value="Genomic_DNA"/>
</dbReference>
<evidence type="ECO:0000313" key="2">
    <source>
        <dbReference type="EMBL" id="KAK9176708.1"/>
    </source>
</evidence>
<dbReference type="AlphaFoldDB" id="A0AAP0LJY7"/>
<organism evidence="2 3">
    <name type="scientific">Citrus x changshan-huyou</name>
    <dbReference type="NCBI Taxonomy" id="2935761"/>
    <lineage>
        <taxon>Eukaryota</taxon>
        <taxon>Viridiplantae</taxon>
        <taxon>Streptophyta</taxon>
        <taxon>Embryophyta</taxon>
        <taxon>Tracheophyta</taxon>
        <taxon>Spermatophyta</taxon>
        <taxon>Magnoliopsida</taxon>
        <taxon>eudicotyledons</taxon>
        <taxon>Gunneridae</taxon>
        <taxon>Pentapetalae</taxon>
        <taxon>rosids</taxon>
        <taxon>malvids</taxon>
        <taxon>Sapindales</taxon>
        <taxon>Rutaceae</taxon>
        <taxon>Aurantioideae</taxon>
        <taxon>Citrus</taxon>
    </lineage>
</organism>
<dbReference type="Proteomes" id="UP001428341">
    <property type="component" value="Unassembled WGS sequence"/>
</dbReference>
<feature type="region of interest" description="Disordered" evidence="1">
    <location>
        <begin position="1"/>
        <end position="32"/>
    </location>
</feature>
<feature type="compositionally biased region" description="Polar residues" evidence="1">
    <location>
        <begin position="95"/>
        <end position="114"/>
    </location>
</feature>
<evidence type="ECO:0000313" key="3">
    <source>
        <dbReference type="Proteomes" id="UP001428341"/>
    </source>
</evidence>
<feature type="region of interest" description="Disordered" evidence="1">
    <location>
        <begin position="78"/>
        <end position="114"/>
    </location>
</feature>
<keyword evidence="3" id="KW-1185">Reference proteome</keyword>